<gene>
    <name evidence="2" type="ORF">KL86DPRO_50242</name>
</gene>
<name>A0A212KDR1_9DELT</name>
<reference evidence="2" key="1">
    <citation type="submission" date="2016-04" db="EMBL/GenBank/DDBJ databases">
        <authorList>
            <person name="Evans L.H."/>
            <person name="Alamgir A."/>
            <person name="Owens N."/>
            <person name="Weber N.D."/>
            <person name="Virtaneva K."/>
            <person name="Barbian K."/>
            <person name="Babar A."/>
            <person name="Rosenke K."/>
        </authorList>
    </citation>
    <scope>NUCLEOTIDE SEQUENCE</scope>
    <source>
        <strain evidence="2">86</strain>
    </source>
</reference>
<evidence type="ECO:0000256" key="1">
    <source>
        <dbReference type="ARBA" id="ARBA00044755"/>
    </source>
</evidence>
<dbReference type="EMBL" id="FLUQ01000005">
    <property type="protein sequence ID" value="SBW09675.1"/>
    <property type="molecule type" value="Genomic_DNA"/>
</dbReference>
<evidence type="ECO:0000313" key="2">
    <source>
        <dbReference type="EMBL" id="SBW09675.1"/>
    </source>
</evidence>
<accession>A0A212KDR1</accession>
<dbReference type="Pfam" id="PF04519">
    <property type="entry name" value="Bactofilin"/>
    <property type="match status" value="1"/>
</dbReference>
<protein>
    <recommendedName>
        <fullName evidence="3">Polymer-forming cytoskeletal protein</fullName>
    </recommendedName>
</protein>
<dbReference type="PANTHER" id="PTHR35024:SF4">
    <property type="entry name" value="POLYMER-FORMING CYTOSKELETAL PROTEIN"/>
    <property type="match status" value="1"/>
</dbReference>
<organism evidence="2">
    <name type="scientific">uncultured delta proteobacterium</name>
    <dbReference type="NCBI Taxonomy" id="34034"/>
    <lineage>
        <taxon>Bacteria</taxon>
        <taxon>Deltaproteobacteria</taxon>
        <taxon>environmental samples</taxon>
    </lineage>
</organism>
<proteinExistence type="inferred from homology"/>
<dbReference type="PANTHER" id="PTHR35024">
    <property type="entry name" value="HYPOTHETICAL CYTOSOLIC PROTEIN"/>
    <property type="match status" value="1"/>
</dbReference>
<evidence type="ECO:0008006" key="3">
    <source>
        <dbReference type="Google" id="ProtNLM"/>
    </source>
</evidence>
<comment type="similarity">
    <text evidence="1">Belongs to the bactofilin family.</text>
</comment>
<sequence>MAKDDITAFLGAGTIYNGKLSFVGSVRIDGQFTGEIKSEGTLILGKEAKVEGTINVCHLVLSGNLHGDVVVTGKTILHKTANLTGNLITRSLIIEEGAMLQGSICMDPAMDTKSAMGRQDMEDGLREVEIQ</sequence>
<dbReference type="InterPro" id="IPR007607">
    <property type="entry name" value="BacA/B"/>
</dbReference>
<dbReference type="AlphaFoldDB" id="A0A212KDR1"/>